<protein>
    <submittedName>
        <fullName evidence="2">Uncharacterized protein</fullName>
    </submittedName>
</protein>
<keyword evidence="3" id="KW-1185">Reference proteome</keyword>
<dbReference type="EMBL" id="KQ086300">
    <property type="protein sequence ID" value="KLO05492.1"/>
    <property type="molecule type" value="Genomic_DNA"/>
</dbReference>
<dbReference type="Proteomes" id="UP000053477">
    <property type="component" value="Unassembled WGS sequence"/>
</dbReference>
<reference evidence="2 3" key="1">
    <citation type="submission" date="2015-04" db="EMBL/GenBank/DDBJ databases">
        <title>Complete genome sequence of Schizopora paradoxa KUC8140, a cosmopolitan wood degrader in East Asia.</title>
        <authorList>
            <consortium name="DOE Joint Genome Institute"/>
            <person name="Min B."/>
            <person name="Park H."/>
            <person name="Jang Y."/>
            <person name="Kim J.-J."/>
            <person name="Kim K.H."/>
            <person name="Pangilinan J."/>
            <person name="Lipzen A."/>
            <person name="Riley R."/>
            <person name="Grigoriev I.V."/>
            <person name="Spatafora J.W."/>
            <person name="Choi I.-G."/>
        </authorList>
    </citation>
    <scope>NUCLEOTIDE SEQUENCE [LARGE SCALE GENOMIC DNA]</scope>
    <source>
        <strain evidence="2 3">KUC8140</strain>
    </source>
</reference>
<sequence>MMLVMFPSSQHVIELTRSIVKSVDPIERWLTNESNLKEHENEELKKERKASIIARLQVLGYEDEDFETRYDPKGWKWNHILGQTRAVSERVWENIRPELEEIIKLRRAHAGEKFLELRRSKRQNEFEEKFLASRPQICGLPFGKIFTRGDFQEQPFIVEILHENDSKIPLDEERWLRCLDFLPETMVKHAKENVESYVVWVMNEANAKATEELKATRYAPNIEDDRTKLDDQTENEDCIPNSLLSATSLFKNDGRNGLEDYTALLQRRSMSPVWSYTRGGLAWTSEKTDCTSSGRIVSTAALLLKHLRLPERTSMAFMSGCGADFRCLTCMRASQSYSMTWGQLVNHFVNANDKFHTNLETIKYMKLDIPYLNDHDLNSEVDGKLVARIPRTTVDIRPTDFTANRYSQLSNALGGEVVYMKLLEPVKDLSDGDPEELDPGNFNVDTKCCPTCKKSNSYHYESNLRGMRKHMRTRHGTDLEGNPLVDQTGSVKPVEVEETE</sequence>
<proteinExistence type="predicted"/>
<dbReference type="OrthoDB" id="3270703at2759"/>
<accession>A0A0H2R2C3</accession>
<evidence type="ECO:0000313" key="3">
    <source>
        <dbReference type="Proteomes" id="UP000053477"/>
    </source>
</evidence>
<gene>
    <name evidence="2" type="ORF">SCHPADRAFT_724539</name>
</gene>
<feature type="region of interest" description="Disordered" evidence="1">
    <location>
        <begin position="474"/>
        <end position="500"/>
    </location>
</feature>
<dbReference type="InParanoid" id="A0A0H2R2C3"/>
<dbReference type="AlphaFoldDB" id="A0A0H2R2C3"/>
<name>A0A0H2R2C3_9AGAM</name>
<organism evidence="2 3">
    <name type="scientific">Schizopora paradoxa</name>
    <dbReference type="NCBI Taxonomy" id="27342"/>
    <lineage>
        <taxon>Eukaryota</taxon>
        <taxon>Fungi</taxon>
        <taxon>Dikarya</taxon>
        <taxon>Basidiomycota</taxon>
        <taxon>Agaricomycotina</taxon>
        <taxon>Agaricomycetes</taxon>
        <taxon>Hymenochaetales</taxon>
        <taxon>Schizoporaceae</taxon>
        <taxon>Schizopora</taxon>
    </lineage>
</organism>
<evidence type="ECO:0000313" key="2">
    <source>
        <dbReference type="EMBL" id="KLO05492.1"/>
    </source>
</evidence>
<evidence type="ECO:0000256" key="1">
    <source>
        <dbReference type="SAM" id="MobiDB-lite"/>
    </source>
</evidence>